<dbReference type="Proteomes" id="UP000192342">
    <property type="component" value="Unassembled WGS sequence"/>
</dbReference>
<keyword evidence="4 8" id="KW-0812">Transmembrane</keyword>
<proteinExistence type="inferred from homology"/>
<dbReference type="PANTHER" id="PTHR37479:SF1">
    <property type="entry name" value="CELL DIVISION PROTEIN FTSL"/>
    <property type="match status" value="1"/>
</dbReference>
<keyword evidence="8" id="KW-0997">Cell inner membrane</keyword>
<dbReference type="OrthoDB" id="5298556at2"/>
<evidence type="ECO:0000256" key="10">
    <source>
        <dbReference type="SAM" id="Coils"/>
    </source>
</evidence>
<comment type="subcellular location">
    <subcellularLocation>
        <location evidence="8">Cell inner membrane</location>
        <topology evidence="8">Single-pass type II membrane protein</topology>
    </subcellularLocation>
    <subcellularLocation>
        <location evidence="1">Cell membrane</location>
        <topology evidence="1">Single-pass type II membrane protein</topology>
    </subcellularLocation>
    <text evidence="8">Localizes to the division septum where it forms a ring structure.</text>
</comment>
<evidence type="ECO:0000256" key="4">
    <source>
        <dbReference type="ARBA" id="ARBA00022692"/>
    </source>
</evidence>
<evidence type="ECO:0000256" key="2">
    <source>
        <dbReference type="ARBA" id="ARBA00022475"/>
    </source>
</evidence>
<sequence>MTRVMSKLDLSRLSAPPLRYLALPLLIVSAIGVVGMKHHSRALQTEAQALAAEREQLEVEFNQLRLERGYVGAHSRVGELAEKQLGMKVPDDYVIVQVPGQE</sequence>
<evidence type="ECO:0000256" key="3">
    <source>
        <dbReference type="ARBA" id="ARBA00022618"/>
    </source>
</evidence>
<feature type="coiled-coil region" evidence="10">
    <location>
        <begin position="40"/>
        <end position="67"/>
    </location>
</feature>
<comment type="subunit">
    <text evidence="8">Part of a complex composed of FtsB, FtsL and FtsQ.</text>
</comment>
<dbReference type="NCBIfam" id="TIGR02209">
    <property type="entry name" value="ftsL_broad"/>
    <property type="match status" value="1"/>
</dbReference>
<comment type="function">
    <text evidence="8">Essential cell division protein. May link together the upstream cell division proteins, which are predominantly cytoplasmic, with the downstream cell division proteins, which are predominantly periplasmic.</text>
</comment>
<dbReference type="AlphaFoldDB" id="A0A1Y1SHX0"/>
<name>A0A1Y1SHX0_9GAMM</name>
<protein>
    <recommendedName>
        <fullName evidence="8 9">Cell division protein FtsL</fullName>
    </recommendedName>
</protein>
<evidence type="ECO:0000256" key="5">
    <source>
        <dbReference type="ARBA" id="ARBA00022989"/>
    </source>
</evidence>
<organism evidence="11 12">
    <name type="scientific">Oceanococcus atlanticus</name>
    <dbReference type="NCBI Taxonomy" id="1317117"/>
    <lineage>
        <taxon>Bacteria</taxon>
        <taxon>Pseudomonadati</taxon>
        <taxon>Pseudomonadota</taxon>
        <taxon>Gammaproteobacteria</taxon>
        <taxon>Chromatiales</taxon>
        <taxon>Oceanococcaceae</taxon>
        <taxon>Oceanococcus</taxon>
    </lineage>
</organism>
<accession>A0A1Y1SHX0</accession>
<comment type="similarity">
    <text evidence="8">Belongs to the FtsL family.</text>
</comment>
<keyword evidence="2 8" id="KW-1003">Cell membrane</keyword>
<evidence type="ECO:0000256" key="8">
    <source>
        <dbReference type="HAMAP-Rule" id="MF_00910"/>
    </source>
</evidence>
<gene>
    <name evidence="8" type="primary">ftsL</name>
    <name evidence="11" type="ORF">ATO7_05185</name>
</gene>
<dbReference type="PANTHER" id="PTHR37479">
    <property type="entry name" value="CELL DIVISION PROTEIN FTSL"/>
    <property type="match status" value="1"/>
</dbReference>
<dbReference type="Pfam" id="PF04999">
    <property type="entry name" value="FtsL"/>
    <property type="match status" value="1"/>
</dbReference>
<keyword evidence="5 8" id="KW-1133">Transmembrane helix</keyword>
<evidence type="ECO:0000256" key="7">
    <source>
        <dbReference type="ARBA" id="ARBA00023306"/>
    </source>
</evidence>
<dbReference type="GO" id="GO:0032153">
    <property type="term" value="C:cell division site"/>
    <property type="evidence" value="ECO:0007669"/>
    <property type="project" value="UniProtKB-UniRule"/>
</dbReference>
<dbReference type="RefSeq" id="WP_083560187.1">
    <property type="nucleotide sequence ID" value="NZ_AQQV01000001.1"/>
</dbReference>
<dbReference type="HAMAP" id="MF_00910">
    <property type="entry name" value="FtsL"/>
    <property type="match status" value="1"/>
</dbReference>
<evidence type="ECO:0000313" key="12">
    <source>
        <dbReference type="Proteomes" id="UP000192342"/>
    </source>
</evidence>
<feature type="transmembrane region" description="Helical" evidence="8">
    <location>
        <begin position="20"/>
        <end position="36"/>
    </location>
</feature>
<dbReference type="InterPro" id="IPR011922">
    <property type="entry name" value="Cell_div_FtsL"/>
</dbReference>
<keyword evidence="7 8" id="KW-0131">Cell cycle</keyword>
<keyword evidence="10" id="KW-0175">Coiled coil</keyword>
<evidence type="ECO:0000313" key="11">
    <source>
        <dbReference type="EMBL" id="ORE89246.1"/>
    </source>
</evidence>
<evidence type="ECO:0000256" key="1">
    <source>
        <dbReference type="ARBA" id="ARBA00004401"/>
    </source>
</evidence>
<keyword evidence="3 8" id="KW-0132">Cell division</keyword>
<dbReference type="GO" id="GO:0043093">
    <property type="term" value="P:FtsZ-dependent cytokinesis"/>
    <property type="evidence" value="ECO:0007669"/>
    <property type="project" value="UniProtKB-UniRule"/>
</dbReference>
<comment type="caution">
    <text evidence="11">The sequence shown here is derived from an EMBL/GenBank/DDBJ whole genome shotgun (WGS) entry which is preliminary data.</text>
</comment>
<keyword evidence="6 8" id="KW-0472">Membrane</keyword>
<evidence type="ECO:0000256" key="9">
    <source>
        <dbReference type="NCBIfam" id="TIGR02209"/>
    </source>
</evidence>
<dbReference type="EMBL" id="AQQV01000001">
    <property type="protein sequence ID" value="ORE89246.1"/>
    <property type="molecule type" value="Genomic_DNA"/>
</dbReference>
<evidence type="ECO:0000256" key="6">
    <source>
        <dbReference type="ARBA" id="ARBA00023136"/>
    </source>
</evidence>
<dbReference type="GO" id="GO:0005886">
    <property type="term" value="C:plasma membrane"/>
    <property type="evidence" value="ECO:0007669"/>
    <property type="project" value="UniProtKB-SubCell"/>
</dbReference>
<keyword evidence="12" id="KW-1185">Reference proteome</keyword>
<dbReference type="STRING" id="1317117.ATO7_05185"/>
<reference evidence="11 12" key="1">
    <citation type="submission" date="2013-04" db="EMBL/GenBank/DDBJ databases">
        <title>Oceanococcus atlanticus 22II-S10r2 Genome Sequencing.</title>
        <authorList>
            <person name="Lai Q."/>
            <person name="Li G."/>
            <person name="Shao Z."/>
        </authorList>
    </citation>
    <scope>NUCLEOTIDE SEQUENCE [LARGE SCALE GENOMIC DNA]</scope>
    <source>
        <strain evidence="11 12">22II-S10r2</strain>
    </source>
</reference>